<feature type="transmembrane region" description="Helical" evidence="1">
    <location>
        <begin position="134"/>
        <end position="151"/>
    </location>
</feature>
<evidence type="ECO:0000256" key="1">
    <source>
        <dbReference type="SAM" id="Phobius"/>
    </source>
</evidence>
<dbReference type="Proteomes" id="UP000533476">
    <property type="component" value="Unassembled WGS sequence"/>
</dbReference>
<evidence type="ECO:0000313" key="2">
    <source>
        <dbReference type="EMBL" id="NMP24202.1"/>
    </source>
</evidence>
<keyword evidence="1" id="KW-1133">Transmembrane helix</keyword>
<reference evidence="2 3" key="1">
    <citation type="submission" date="2020-04" db="EMBL/GenBank/DDBJ databases">
        <authorList>
            <person name="Zhang R."/>
            <person name="Schippers A."/>
        </authorList>
    </citation>
    <scope>NUCLEOTIDE SEQUENCE [LARGE SCALE GENOMIC DNA]</scope>
    <source>
        <strain evidence="2 3">DSM 109850</strain>
    </source>
</reference>
<comment type="caution">
    <text evidence="2">The sequence shown here is derived from an EMBL/GenBank/DDBJ whole genome shotgun (WGS) entry which is preliminary data.</text>
</comment>
<keyword evidence="3" id="KW-1185">Reference proteome</keyword>
<feature type="transmembrane region" description="Helical" evidence="1">
    <location>
        <begin position="163"/>
        <end position="183"/>
    </location>
</feature>
<feature type="transmembrane region" description="Helical" evidence="1">
    <location>
        <begin position="46"/>
        <end position="72"/>
    </location>
</feature>
<sequence>MAFTQSAFLPIAIGFFGLGTSYFVWGGQALFGRPAASPDVNKTMGMWGLFMGGFMQFITGVYLMVGLSWFSVYTSKPPLYMAALAFTSYGVHWFAIGWRRYIGASDGAEGWMAIAFALISILGVLVFFQAGDVPVAILFIILAVIYLTEIPTRLGGWKTGVRLVGLWQFLGAIWLMYLTYGVAFNTAVGAHWWI</sequence>
<dbReference type="RefSeq" id="WP_169102105.1">
    <property type="nucleotide sequence ID" value="NZ_JABBVZ010000091.1"/>
</dbReference>
<name>A0A7Y0L766_9FIRM</name>
<feature type="transmembrane region" description="Helical" evidence="1">
    <location>
        <begin position="6"/>
        <end position="25"/>
    </location>
</feature>
<keyword evidence="1" id="KW-0472">Membrane</keyword>
<organism evidence="2 3">
    <name type="scientific">Sulfobacillus harzensis</name>
    <dbReference type="NCBI Taxonomy" id="2729629"/>
    <lineage>
        <taxon>Bacteria</taxon>
        <taxon>Bacillati</taxon>
        <taxon>Bacillota</taxon>
        <taxon>Clostridia</taxon>
        <taxon>Eubacteriales</taxon>
        <taxon>Clostridiales Family XVII. Incertae Sedis</taxon>
        <taxon>Sulfobacillus</taxon>
    </lineage>
</organism>
<protein>
    <submittedName>
        <fullName evidence="2">Uncharacterized protein</fullName>
    </submittedName>
</protein>
<keyword evidence="1" id="KW-0812">Transmembrane</keyword>
<proteinExistence type="predicted"/>
<dbReference type="EMBL" id="JABBVZ010000091">
    <property type="protein sequence ID" value="NMP24202.1"/>
    <property type="molecule type" value="Genomic_DNA"/>
</dbReference>
<dbReference type="AlphaFoldDB" id="A0A7Y0L766"/>
<feature type="transmembrane region" description="Helical" evidence="1">
    <location>
        <begin position="110"/>
        <end position="128"/>
    </location>
</feature>
<evidence type="ECO:0000313" key="3">
    <source>
        <dbReference type="Proteomes" id="UP000533476"/>
    </source>
</evidence>
<feature type="transmembrane region" description="Helical" evidence="1">
    <location>
        <begin position="78"/>
        <end position="98"/>
    </location>
</feature>
<accession>A0A7Y0L766</accession>
<gene>
    <name evidence="2" type="ORF">HIJ39_17865</name>
</gene>